<evidence type="ECO:0000256" key="13">
    <source>
        <dbReference type="PROSITE-ProRule" id="PRU00042"/>
    </source>
</evidence>
<dbReference type="Proteomes" id="UP001154078">
    <property type="component" value="Chromosome 5"/>
</dbReference>
<keyword evidence="8" id="KW-0677">Repeat</keyword>
<dbReference type="FunFam" id="3.30.160.60:FF:001301">
    <property type="entry name" value="Blast:Protein hunchback"/>
    <property type="match status" value="1"/>
</dbReference>
<sequence length="587" mass="66877">MDFYHEELNMQVAQQQTMTMAMGYPANMMASNQAPTVPWQYKIPKEEPMDDRDDSGINSGISSPGSDSSHDIMNPFSPPIPTTVSAMNGQYSPCLPNATQTYPINIPRSTNMYHQVPNSAQNSYYSTPVQQVKSYPTNLLTPPISEPSRDHKEESENEVDVNEDALRHLQRAFGQSTYNPGQVSKSSEDESKSEDDKPKVAKFGGKRKMVKCKHCPETFSSKEDMWDHYRVHIKSEKLLACPHCPFVTEYKHHFEYHSRNHTGSKPYKCEECSYECVSKSMLNSHMKSHSNIYQYHCRDCNYVAKYCHSLKQHLRKYNHRPGAVLNPDGSPNPFPIIDVYGTRRGPKIKKVSSQGAAPKEQQQVPPLMNHLMMNPAQMNFPMLPQLQEQMQQFFHPLLGALSQQMMLQNLERLARGRQLSTSTDEQEENLSSSVEDSQSSTIVRQEDNEESERHSPVSMKNEEDVMSEASESGALDLSKAGPSKSRRKGPAFRLSSTNETSDDDDDHLTTMFSNVEVVQQNAEETDAKESPASTTECQYCNIDFRDNLLYSLHMRYHSPADPFTCSICSEHHPDKLRFYLHINQRPH</sequence>
<dbReference type="GO" id="GO:0005634">
    <property type="term" value="C:nucleus"/>
    <property type="evidence" value="ECO:0007669"/>
    <property type="project" value="UniProtKB-SubCell"/>
</dbReference>
<feature type="domain" description="C2H2-type" evidence="15">
    <location>
        <begin position="210"/>
        <end position="237"/>
    </location>
</feature>
<comment type="similarity">
    <text evidence="3">Belongs to the hunchback C2H2-type zinc-finger protein family.</text>
</comment>
<evidence type="ECO:0000256" key="5">
    <source>
        <dbReference type="ARBA" id="ARBA00022473"/>
    </source>
</evidence>
<dbReference type="GO" id="GO:0000122">
    <property type="term" value="P:negative regulation of transcription by RNA polymerase II"/>
    <property type="evidence" value="ECO:0007669"/>
    <property type="project" value="UniProtKB-ARBA"/>
</dbReference>
<feature type="compositionally biased region" description="Polar residues" evidence="14">
    <location>
        <begin position="173"/>
        <end position="183"/>
    </location>
</feature>
<dbReference type="GO" id="GO:0008270">
    <property type="term" value="F:zinc ion binding"/>
    <property type="evidence" value="ECO:0007669"/>
    <property type="project" value="UniProtKB-KW"/>
</dbReference>
<proteinExistence type="inferred from homology"/>
<dbReference type="GO" id="GO:0000978">
    <property type="term" value="F:RNA polymerase II cis-regulatory region sequence-specific DNA binding"/>
    <property type="evidence" value="ECO:0007669"/>
    <property type="project" value="TreeGrafter"/>
</dbReference>
<keyword evidence="6" id="KW-0302">Gap protein</keyword>
<evidence type="ECO:0000256" key="8">
    <source>
        <dbReference type="ARBA" id="ARBA00022737"/>
    </source>
</evidence>
<dbReference type="InterPro" id="IPR036236">
    <property type="entry name" value="Znf_C2H2_sf"/>
</dbReference>
<dbReference type="EMBL" id="OV121136">
    <property type="protein sequence ID" value="CAH0557982.1"/>
    <property type="molecule type" value="Genomic_DNA"/>
</dbReference>
<evidence type="ECO:0000256" key="2">
    <source>
        <dbReference type="ARBA" id="ARBA00004123"/>
    </source>
</evidence>
<dbReference type="FunFam" id="3.30.160.60:FF:002883">
    <property type="entry name" value="Hunchback-like protein"/>
    <property type="match status" value="1"/>
</dbReference>
<feature type="domain" description="C2H2-type" evidence="15">
    <location>
        <begin position="267"/>
        <end position="294"/>
    </location>
</feature>
<keyword evidence="5" id="KW-0217">Developmental protein</keyword>
<dbReference type="AlphaFoldDB" id="A0A9P0FIB6"/>
<reference evidence="16" key="1">
    <citation type="submission" date="2021-12" db="EMBL/GenBank/DDBJ databases">
        <authorList>
            <person name="King R."/>
        </authorList>
    </citation>
    <scope>NUCLEOTIDE SEQUENCE</scope>
</reference>
<dbReference type="PROSITE" id="PS00028">
    <property type="entry name" value="ZINC_FINGER_C2H2_1"/>
    <property type="match status" value="3"/>
</dbReference>
<dbReference type="PANTHER" id="PTHR24404:SF114">
    <property type="entry name" value="KLUMPFUSS, ISOFORM B-RELATED"/>
    <property type="match status" value="1"/>
</dbReference>
<dbReference type="GO" id="GO:0040034">
    <property type="term" value="P:regulation of development, heterochronic"/>
    <property type="evidence" value="ECO:0007669"/>
    <property type="project" value="UniProtKB-ARBA"/>
</dbReference>
<evidence type="ECO:0000256" key="3">
    <source>
        <dbReference type="ARBA" id="ARBA00007746"/>
    </source>
</evidence>
<evidence type="ECO:0000313" key="16">
    <source>
        <dbReference type="EMBL" id="CAH0557982.1"/>
    </source>
</evidence>
<dbReference type="Gene3D" id="3.30.160.60">
    <property type="entry name" value="Classic Zinc Finger"/>
    <property type="match status" value="3"/>
</dbReference>
<keyword evidence="9 13" id="KW-0863">Zinc-finger</keyword>
<dbReference type="SUPFAM" id="SSF57667">
    <property type="entry name" value="beta-beta-alpha zinc fingers"/>
    <property type="match status" value="3"/>
</dbReference>
<evidence type="ECO:0000256" key="9">
    <source>
        <dbReference type="ARBA" id="ARBA00022771"/>
    </source>
</evidence>
<dbReference type="Pfam" id="PF00096">
    <property type="entry name" value="zf-C2H2"/>
    <property type="match status" value="2"/>
</dbReference>
<evidence type="ECO:0000256" key="1">
    <source>
        <dbReference type="ARBA" id="ARBA00003983"/>
    </source>
</evidence>
<feature type="region of interest" description="Disordered" evidence="14">
    <location>
        <begin position="135"/>
        <end position="200"/>
    </location>
</feature>
<keyword evidence="17" id="KW-1185">Reference proteome</keyword>
<dbReference type="GO" id="GO:0003700">
    <property type="term" value="F:DNA-binding transcription factor activity"/>
    <property type="evidence" value="ECO:0007669"/>
    <property type="project" value="TreeGrafter"/>
</dbReference>
<feature type="compositionally biased region" description="Basic and acidic residues" evidence="14">
    <location>
        <begin position="451"/>
        <end position="463"/>
    </location>
</feature>
<dbReference type="PANTHER" id="PTHR24404">
    <property type="entry name" value="ZINC FINGER PROTEIN"/>
    <property type="match status" value="1"/>
</dbReference>
<organism evidence="16 17">
    <name type="scientific">Brassicogethes aeneus</name>
    <name type="common">Rape pollen beetle</name>
    <name type="synonym">Meligethes aeneus</name>
    <dbReference type="NCBI Taxonomy" id="1431903"/>
    <lineage>
        <taxon>Eukaryota</taxon>
        <taxon>Metazoa</taxon>
        <taxon>Ecdysozoa</taxon>
        <taxon>Arthropoda</taxon>
        <taxon>Hexapoda</taxon>
        <taxon>Insecta</taxon>
        <taxon>Pterygota</taxon>
        <taxon>Neoptera</taxon>
        <taxon>Endopterygota</taxon>
        <taxon>Coleoptera</taxon>
        <taxon>Polyphaga</taxon>
        <taxon>Cucujiformia</taxon>
        <taxon>Nitidulidae</taxon>
        <taxon>Meligethinae</taxon>
        <taxon>Brassicogethes</taxon>
    </lineage>
</organism>
<feature type="region of interest" description="Disordered" evidence="14">
    <location>
        <begin position="45"/>
        <end position="74"/>
    </location>
</feature>
<dbReference type="PROSITE" id="PS50157">
    <property type="entry name" value="ZINC_FINGER_C2H2_2"/>
    <property type="match status" value="4"/>
</dbReference>
<comment type="function">
    <text evidence="1">Gap class segmentation protein that controls development of head structures.</text>
</comment>
<feature type="compositionally biased region" description="Polar residues" evidence="14">
    <location>
        <begin position="418"/>
        <end position="443"/>
    </location>
</feature>
<evidence type="ECO:0000256" key="12">
    <source>
        <dbReference type="ARBA" id="ARBA00023242"/>
    </source>
</evidence>
<dbReference type="InterPro" id="IPR050589">
    <property type="entry name" value="Ikaros_C2H2-ZF"/>
</dbReference>
<evidence type="ECO:0000259" key="15">
    <source>
        <dbReference type="PROSITE" id="PS50157"/>
    </source>
</evidence>
<dbReference type="InterPro" id="IPR013087">
    <property type="entry name" value="Znf_C2H2_type"/>
</dbReference>
<keyword evidence="11" id="KW-0238">DNA-binding</keyword>
<evidence type="ECO:0000313" key="17">
    <source>
        <dbReference type="Proteomes" id="UP001154078"/>
    </source>
</evidence>
<evidence type="ECO:0000256" key="7">
    <source>
        <dbReference type="ARBA" id="ARBA00022723"/>
    </source>
</evidence>
<feature type="region of interest" description="Disordered" evidence="14">
    <location>
        <begin position="418"/>
        <end position="507"/>
    </location>
</feature>
<evidence type="ECO:0000256" key="14">
    <source>
        <dbReference type="SAM" id="MobiDB-lite"/>
    </source>
</evidence>
<dbReference type="SMART" id="SM00355">
    <property type="entry name" value="ZnF_C2H2"/>
    <property type="match status" value="6"/>
</dbReference>
<evidence type="ECO:0000256" key="11">
    <source>
        <dbReference type="ARBA" id="ARBA00023125"/>
    </source>
</evidence>
<comment type="subcellular location">
    <subcellularLocation>
        <location evidence="2">Nucleus</location>
    </subcellularLocation>
</comment>
<keyword evidence="10" id="KW-0862">Zinc</keyword>
<dbReference type="OrthoDB" id="10015593at2759"/>
<name>A0A9P0FIB6_BRAAE</name>
<feature type="compositionally biased region" description="Low complexity" evidence="14">
    <location>
        <begin position="56"/>
        <end position="67"/>
    </location>
</feature>
<keyword evidence="12" id="KW-0539">Nucleus</keyword>
<feature type="domain" description="C2H2-type" evidence="15">
    <location>
        <begin position="535"/>
        <end position="562"/>
    </location>
</feature>
<protein>
    <recommendedName>
        <fullName evidence="4">Protein hunchback</fullName>
    </recommendedName>
</protein>
<evidence type="ECO:0000256" key="4">
    <source>
        <dbReference type="ARBA" id="ARBA00013638"/>
    </source>
</evidence>
<evidence type="ECO:0000256" key="6">
    <source>
        <dbReference type="ARBA" id="ARBA00022492"/>
    </source>
</evidence>
<keyword evidence="7" id="KW-0479">Metal-binding</keyword>
<feature type="compositionally biased region" description="Basic and acidic residues" evidence="14">
    <location>
        <begin position="186"/>
        <end position="199"/>
    </location>
</feature>
<accession>A0A9P0FIB6</accession>
<evidence type="ECO:0000256" key="10">
    <source>
        <dbReference type="ARBA" id="ARBA00022833"/>
    </source>
</evidence>
<gene>
    <name evidence="16" type="ORF">MELIAE_LOCUS8565</name>
</gene>
<dbReference type="GO" id="GO:0035282">
    <property type="term" value="P:segmentation"/>
    <property type="evidence" value="ECO:0007669"/>
    <property type="project" value="UniProtKB-KW"/>
</dbReference>
<feature type="domain" description="C2H2-type" evidence="15">
    <location>
        <begin position="239"/>
        <end position="266"/>
    </location>
</feature>